<keyword evidence="1" id="KW-0472">Membrane</keyword>
<gene>
    <name evidence="2" type="ORF">ENR23_14465</name>
</gene>
<keyword evidence="1" id="KW-1133">Transmembrane helix</keyword>
<sequence>MTPIFTINFRREAYQRELARARARVLALAAWLAYFGVLAVVLGLYALNAGAFARRVAQLERQLERNRAQGAPAAQTLTQADAQMIERYAVNLAGQRDRLRRLGQILPPGVRLTQVQLNPENVSGPGPHTLALSGVLRADGREDRMRGVTALVTALQQDSVFRRGVSNIKLVSTTSVEGAGTEFVIECR</sequence>
<evidence type="ECO:0008006" key="3">
    <source>
        <dbReference type="Google" id="ProtNLM"/>
    </source>
</evidence>
<accession>A0A832I8J2</accession>
<name>A0A832I8J2_UNCEI</name>
<keyword evidence="1" id="KW-0812">Transmembrane</keyword>
<comment type="caution">
    <text evidence="2">The sequence shown here is derived from an EMBL/GenBank/DDBJ whole genome shotgun (WGS) entry which is preliminary data.</text>
</comment>
<dbReference type="EMBL" id="DSQF01000030">
    <property type="protein sequence ID" value="HGZ44583.1"/>
    <property type="molecule type" value="Genomic_DNA"/>
</dbReference>
<organism evidence="2">
    <name type="scientific">Eiseniibacteriota bacterium</name>
    <dbReference type="NCBI Taxonomy" id="2212470"/>
    <lineage>
        <taxon>Bacteria</taxon>
        <taxon>Candidatus Eiseniibacteriota</taxon>
    </lineage>
</organism>
<dbReference type="AlphaFoldDB" id="A0A832I8J2"/>
<evidence type="ECO:0000256" key="1">
    <source>
        <dbReference type="SAM" id="Phobius"/>
    </source>
</evidence>
<proteinExistence type="predicted"/>
<protein>
    <recommendedName>
        <fullName evidence="3">PilN domain-containing protein</fullName>
    </recommendedName>
</protein>
<evidence type="ECO:0000313" key="2">
    <source>
        <dbReference type="EMBL" id="HGZ44583.1"/>
    </source>
</evidence>
<reference evidence="2" key="1">
    <citation type="journal article" date="2020" name="mSystems">
        <title>Genome- and Community-Level Interaction Insights into Carbon Utilization and Element Cycling Functions of Hydrothermarchaeota in Hydrothermal Sediment.</title>
        <authorList>
            <person name="Zhou Z."/>
            <person name="Liu Y."/>
            <person name="Xu W."/>
            <person name="Pan J."/>
            <person name="Luo Z.H."/>
            <person name="Li M."/>
        </authorList>
    </citation>
    <scope>NUCLEOTIDE SEQUENCE [LARGE SCALE GENOMIC DNA]</scope>
    <source>
        <strain evidence="2">SpSt-381</strain>
    </source>
</reference>
<feature type="transmembrane region" description="Helical" evidence="1">
    <location>
        <begin position="25"/>
        <end position="47"/>
    </location>
</feature>